<accession>A0ABS3VTV1</accession>
<reference evidence="3 4" key="1">
    <citation type="submission" date="2019-12" db="EMBL/GenBank/DDBJ databases">
        <title>Whole genome sequencing of endophytic Actinobacterium Micromonospora sp. MPMI6T.</title>
        <authorList>
            <person name="Evv R."/>
            <person name="Podile A.R."/>
        </authorList>
    </citation>
    <scope>NUCLEOTIDE SEQUENCE [LARGE SCALE GENOMIC DNA]</scope>
    <source>
        <strain evidence="3 4">MPMI6</strain>
    </source>
</reference>
<keyword evidence="4" id="KW-1185">Reference proteome</keyword>
<dbReference type="InterPro" id="IPR017196">
    <property type="entry name" value="ECF_substrate-spec_UCP037395"/>
</dbReference>
<comment type="caution">
    <text evidence="3">The sequence shown here is derived from an EMBL/GenBank/DDBJ whole genome shotgun (WGS) entry which is preliminary data.</text>
</comment>
<dbReference type="Pfam" id="PF12822">
    <property type="entry name" value="ECF_trnsprt"/>
    <property type="match status" value="1"/>
</dbReference>
<evidence type="ECO:0000256" key="1">
    <source>
        <dbReference type="SAM" id="MobiDB-lite"/>
    </source>
</evidence>
<keyword evidence="2" id="KW-0472">Membrane</keyword>
<keyword evidence="2" id="KW-0812">Transmembrane</keyword>
<evidence type="ECO:0000313" key="4">
    <source>
        <dbReference type="Proteomes" id="UP000823521"/>
    </source>
</evidence>
<feature type="transmembrane region" description="Helical" evidence="2">
    <location>
        <begin position="229"/>
        <end position="247"/>
    </location>
</feature>
<proteinExistence type="predicted"/>
<feature type="transmembrane region" description="Helical" evidence="2">
    <location>
        <begin position="166"/>
        <end position="187"/>
    </location>
</feature>
<dbReference type="Gene3D" id="1.10.1760.20">
    <property type="match status" value="1"/>
</dbReference>
<protein>
    <submittedName>
        <fullName evidence="3">ECF transporter S component</fullName>
    </submittedName>
</protein>
<dbReference type="PIRSF" id="PIRSF037395">
    <property type="entry name" value="UCP037395_ABCper"/>
    <property type="match status" value="1"/>
</dbReference>
<keyword evidence="2" id="KW-1133">Transmembrane helix</keyword>
<evidence type="ECO:0000256" key="2">
    <source>
        <dbReference type="SAM" id="Phobius"/>
    </source>
</evidence>
<feature type="transmembrane region" description="Helical" evidence="2">
    <location>
        <begin position="123"/>
        <end position="154"/>
    </location>
</feature>
<dbReference type="InterPro" id="IPR024529">
    <property type="entry name" value="ECF_trnsprt_substrate-spec"/>
</dbReference>
<gene>
    <name evidence="3" type="ORF">GSF22_18410</name>
</gene>
<name>A0ABS3VTV1_MICEH</name>
<feature type="transmembrane region" description="Helical" evidence="2">
    <location>
        <begin position="42"/>
        <end position="61"/>
    </location>
</feature>
<dbReference type="Proteomes" id="UP000823521">
    <property type="component" value="Unassembled WGS sequence"/>
</dbReference>
<evidence type="ECO:0000313" key="3">
    <source>
        <dbReference type="EMBL" id="MBO4207961.1"/>
    </source>
</evidence>
<feature type="transmembrane region" description="Helical" evidence="2">
    <location>
        <begin position="73"/>
        <end position="103"/>
    </location>
</feature>
<sequence length="296" mass="30295">MSAVRVAPRTALVLILASLAAAVTFAWPLFTPVRPESTARTGEAPLIFLVLLPVLVALVLAELTSGGIDSKALAMLGVLAAVNAALRPLGAGTAGIETVFFLLVLAGRVFGPGFGFLLGSTSLFASALLTAGVGPWLPFQMLAASWIGLGAGLLPSRLRGRAETAVLAGYGLFAAYGYGLLMNLWFWPFGTGADTQLSYLPGAPLTENLHRFAVFTAVTSTFGWDTGRAVTTAVAIVVVGPAVLVALRRAARRAAFDAPVTFAAAPAGGPDPVRRPTVDGPGPGRRSAGFPPSTGA</sequence>
<organism evidence="3 4">
    <name type="scientific">Micromonospora echinofusca</name>
    <dbReference type="NCBI Taxonomy" id="47858"/>
    <lineage>
        <taxon>Bacteria</taxon>
        <taxon>Bacillati</taxon>
        <taxon>Actinomycetota</taxon>
        <taxon>Actinomycetes</taxon>
        <taxon>Micromonosporales</taxon>
        <taxon>Micromonosporaceae</taxon>
        <taxon>Micromonospora</taxon>
    </lineage>
</organism>
<dbReference type="EMBL" id="WVUH01000158">
    <property type="protein sequence ID" value="MBO4207961.1"/>
    <property type="molecule type" value="Genomic_DNA"/>
</dbReference>
<dbReference type="RefSeq" id="WP_208814882.1">
    <property type="nucleotide sequence ID" value="NZ_WVUH01000158.1"/>
</dbReference>
<feature type="region of interest" description="Disordered" evidence="1">
    <location>
        <begin position="265"/>
        <end position="296"/>
    </location>
</feature>